<dbReference type="Gene3D" id="1.10.238.10">
    <property type="entry name" value="EF-hand"/>
    <property type="match status" value="1"/>
</dbReference>
<feature type="region of interest" description="Disordered" evidence="1">
    <location>
        <begin position="256"/>
        <end position="322"/>
    </location>
</feature>
<feature type="compositionally biased region" description="Polar residues" evidence="1">
    <location>
        <begin position="282"/>
        <end position="292"/>
    </location>
</feature>
<evidence type="ECO:0000259" key="3">
    <source>
        <dbReference type="PROSITE" id="PS50222"/>
    </source>
</evidence>
<feature type="domain" description="Calponin-homology (CH)" evidence="2">
    <location>
        <begin position="10"/>
        <end position="115"/>
    </location>
</feature>
<evidence type="ECO:0000259" key="2">
    <source>
        <dbReference type="PROSITE" id="PS50021"/>
    </source>
</evidence>
<dbReference type="PROSITE" id="PS50222">
    <property type="entry name" value="EF_HAND_2"/>
    <property type="match status" value="1"/>
</dbReference>
<accession>A0A0M0J5T9</accession>
<dbReference type="SMART" id="SM00054">
    <property type="entry name" value="EFh"/>
    <property type="match status" value="2"/>
</dbReference>
<keyword evidence="5" id="KW-1185">Reference proteome</keyword>
<dbReference type="OrthoDB" id="18853at2759"/>
<feature type="domain" description="Calponin-homology (CH)" evidence="2">
    <location>
        <begin position="137"/>
        <end position="243"/>
    </location>
</feature>
<comment type="caution">
    <text evidence="4">The sequence shown here is derived from an EMBL/GenBank/DDBJ whole genome shotgun (WGS) entry which is preliminary data.</text>
</comment>
<evidence type="ECO:0000313" key="5">
    <source>
        <dbReference type="Proteomes" id="UP000037460"/>
    </source>
</evidence>
<dbReference type="PROSITE" id="PS50021">
    <property type="entry name" value="CH"/>
    <property type="match status" value="2"/>
</dbReference>
<dbReference type="Gene3D" id="1.10.418.10">
    <property type="entry name" value="Calponin-like domain"/>
    <property type="match status" value="2"/>
</dbReference>
<dbReference type="InterPro" id="IPR011992">
    <property type="entry name" value="EF-hand-dom_pair"/>
</dbReference>
<feature type="domain" description="EF-hand" evidence="3">
    <location>
        <begin position="344"/>
        <end position="379"/>
    </location>
</feature>
<reference evidence="5" key="1">
    <citation type="journal article" date="2015" name="PLoS Genet.">
        <title>Genome Sequence and Transcriptome Analyses of Chrysochromulina tobin: Metabolic Tools for Enhanced Algal Fitness in the Prominent Order Prymnesiales (Haptophyceae).</title>
        <authorList>
            <person name="Hovde B.T."/>
            <person name="Deodato C.R."/>
            <person name="Hunsperger H.M."/>
            <person name="Ryken S.A."/>
            <person name="Yost W."/>
            <person name="Jha R.K."/>
            <person name="Patterson J."/>
            <person name="Monnat R.J. Jr."/>
            <person name="Barlow S.B."/>
            <person name="Starkenburg S.R."/>
            <person name="Cattolico R.A."/>
        </authorList>
    </citation>
    <scope>NUCLEOTIDE SEQUENCE</scope>
    <source>
        <strain evidence="5">CCMP291</strain>
    </source>
</reference>
<protein>
    <submittedName>
        <fullName evidence="4">Uncharacterized protein</fullName>
    </submittedName>
</protein>
<evidence type="ECO:0000313" key="4">
    <source>
        <dbReference type="EMBL" id="KOO21954.1"/>
    </source>
</evidence>
<feature type="region of interest" description="Disordered" evidence="1">
    <location>
        <begin position="488"/>
        <end position="507"/>
    </location>
</feature>
<sequence>MLTAYTTARNSPLQTFTRWWNSWLSERQLITTDLCEDIKLGVLPNVLIEILSRSPCARYIQAPRTTFQKLDNLQIFLRELREKSIKLVNIGAEDLASGYRKLVLGLTWTLILAFEVQSSAPRTALNFDDGGADGPPKAGIAELLEWAKEKVKPHGVVLEGGWQKGFTDGQAFCALVHDSEPTALDFEGSKRLSPAERLMTAFAAAEKSMGVPQLLDKSDFSLYGKHDEKSIILYVAKLKQGCDLLHTHKARLARSLDEQRRRVHEGAAASVTEPSPRDSALQWLQHQPQSPLDSPDRDGLQSSTAFPNPPQSTPPGDGSVHPISKERAAAVLSWAQGLLDDKEARIAYAKEVFAEADADGSGSMEITEAIASVHEMARAVDLKLPSPDEIRKLLDIGHKSRDGSLQEDEFLTFFKAMLESALNHSKGSTPEDESALNHSTRCVLPATPDPAAPTAPTATTAQPEKKSSVVEAKAKTDFFFKRSWKDDVNTAKSPARSPAPSTPATTI</sequence>
<feature type="region of interest" description="Disordered" evidence="1">
    <location>
        <begin position="424"/>
        <end position="470"/>
    </location>
</feature>
<dbReference type="Proteomes" id="UP000037460">
    <property type="component" value="Unassembled WGS sequence"/>
</dbReference>
<dbReference type="InterPro" id="IPR036872">
    <property type="entry name" value="CH_dom_sf"/>
</dbReference>
<gene>
    <name evidence="4" type="ORF">Ctob_000715</name>
</gene>
<dbReference type="EMBL" id="JWZX01003321">
    <property type="protein sequence ID" value="KOO21954.1"/>
    <property type="molecule type" value="Genomic_DNA"/>
</dbReference>
<evidence type="ECO:0000256" key="1">
    <source>
        <dbReference type="SAM" id="MobiDB-lite"/>
    </source>
</evidence>
<feature type="compositionally biased region" description="Low complexity" evidence="1">
    <location>
        <begin position="490"/>
        <end position="507"/>
    </location>
</feature>
<dbReference type="InterPro" id="IPR001715">
    <property type="entry name" value="CH_dom"/>
</dbReference>
<proteinExistence type="predicted"/>
<dbReference type="SUPFAM" id="SSF47473">
    <property type="entry name" value="EF-hand"/>
    <property type="match status" value="1"/>
</dbReference>
<dbReference type="PANTHER" id="PTHR11915">
    <property type="entry name" value="SPECTRIN/FILAMIN RELATED CYTOSKELETAL PROTEIN"/>
    <property type="match status" value="1"/>
</dbReference>
<dbReference type="SMART" id="SM00033">
    <property type="entry name" value="CH"/>
    <property type="match status" value="2"/>
</dbReference>
<dbReference type="InterPro" id="IPR002048">
    <property type="entry name" value="EF_hand_dom"/>
</dbReference>
<dbReference type="AlphaFoldDB" id="A0A0M0J5T9"/>
<dbReference type="SUPFAM" id="SSF47576">
    <property type="entry name" value="Calponin-homology domain, CH-domain"/>
    <property type="match status" value="1"/>
</dbReference>
<dbReference type="Pfam" id="PF00307">
    <property type="entry name" value="CH"/>
    <property type="match status" value="2"/>
</dbReference>
<name>A0A0M0J5T9_9EUKA</name>
<dbReference type="GO" id="GO:0005509">
    <property type="term" value="F:calcium ion binding"/>
    <property type="evidence" value="ECO:0007669"/>
    <property type="project" value="InterPro"/>
</dbReference>
<organism evidence="4 5">
    <name type="scientific">Chrysochromulina tobinii</name>
    <dbReference type="NCBI Taxonomy" id="1460289"/>
    <lineage>
        <taxon>Eukaryota</taxon>
        <taxon>Haptista</taxon>
        <taxon>Haptophyta</taxon>
        <taxon>Prymnesiophyceae</taxon>
        <taxon>Prymnesiales</taxon>
        <taxon>Chrysochromulinaceae</taxon>
        <taxon>Chrysochromulina</taxon>
    </lineage>
</organism>